<keyword evidence="2" id="KW-1185">Reference proteome</keyword>
<comment type="caution">
    <text evidence="1">The sequence shown here is derived from an EMBL/GenBank/DDBJ whole genome shotgun (WGS) entry which is preliminary data.</text>
</comment>
<dbReference type="Pfam" id="PF20544">
    <property type="entry name" value="DUF6758"/>
    <property type="match status" value="1"/>
</dbReference>
<evidence type="ECO:0000313" key="1">
    <source>
        <dbReference type="EMBL" id="MFC4905794.1"/>
    </source>
</evidence>
<gene>
    <name evidence="1" type="ORF">ACFPCY_00545</name>
</gene>
<dbReference type="RefSeq" id="WP_378251536.1">
    <property type="nucleotide sequence ID" value="NZ_JBHSIT010000001.1"/>
</dbReference>
<protein>
    <submittedName>
        <fullName evidence="1">DUF6758 family protein</fullName>
    </submittedName>
</protein>
<proteinExistence type="predicted"/>
<dbReference type="InterPro" id="IPR046646">
    <property type="entry name" value="DUF6758"/>
</dbReference>
<organism evidence="1 2">
    <name type="scientific">Actinomadura gamaensis</name>
    <dbReference type="NCBI Taxonomy" id="1763541"/>
    <lineage>
        <taxon>Bacteria</taxon>
        <taxon>Bacillati</taxon>
        <taxon>Actinomycetota</taxon>
        <taxon>Actinomycetes</taxon>
        <taxon>Streptosporangiales</taxon>
        <taxon>Thermomonosporaceae</taxon>
        <taxon>Actinomadura</taxon>
    </lineage>
</organism>
<sequence>MRAETACPRCAGRLRAPNAWSSDWWCQAHGAVLPRQPARRPSAEGLTAVVQDARVPVWLPWPLPKGWLVTGFATVGDDRTGARAVAVALAGPGILSGPAEVLLIAEEPGIGLGAYFGGLPGPDPGLGFDAGPPHVKLELCRASASHGVAMWAVSSGRDDRAVYVGEAKGLWLWAVLCPAEAGALMLERPPLLDLRDPGLELSVPFGAPSPLLDV</sequence>
<evidence type="ECO:0000313" key="2">
    <source>
        <dbReference type="Proteomes" id="UP001595872"/>
    </source>
</evidence>
<name>A0ABV9TQA6_9ACTN</name>
<dbReference type="EMBL" id="JBHSIT010000001">
    <property type="protein sequence ID" value="MFC4905794.1"/>
    <property type="molecule type" value="Genomic_DNA"/>
</dbReference>
<dbReference type="Proteomes" id="UP001595872">
    <property type="component" value="Unassembled WGS sequence"/>
</dbReference>
<accession>A0ABV9TQA6</accession>
<reference evidence="2" key="1">
    <citation type="journal article" date="2019" name="Int. J. Syst. Evol. Microbiol.">
        <title>The Global Catalogue of Microorganisms (GCM) 10K type strain sequencing project: providing services to taxonomists for standard genome sequencing and annotation.</title>
        <authorList>
            <consortium name="The Broad Institute Genomics Platform"/>
            <consortium name="The Broad Institute Genome Sequencing Center for Infectious Disease"/>
            <person name="Wu L."/>
            <person name="Ma J."/>
        </authorList>
    </citation>
    <scope>NUCLEOTIDE SEQUENCE [LARGE SCALE GENOMIC DNA]</scope>
    <source>
        <strain evidence="2">KLKA75</strain>
    </source>
</reference>